<gene>
    <name evidence="18" type="primary">LOC105360064</name>
</gene>
<dbReference type="AlphaFoldDB" id="A0AAJ6VMF4"/>
<keyword evidence="8" id="KW-0808">Transferase</keyword>
<comment type="catalytic activity">
    <reaction evidence="12 13">
        <text>L-tyrosine + 2-oxoglutarate = 3-(4-hydroxyphenyl)pyruvate + L-glutamate</text>
        <dbReference type="Rhea" id="RHEA:15093"/>
        <dbReference type="ChEBI" id="CHEBI:16810"/>
        <dbReference type="ChEBI" id="CHEBI:29985"/>
        <dbReference type="ChEBI" id="CHEBI:36242"/>
        <dbReference type="ChEBI" id="CHEBI:58315"/>
        <dbReference type="EC" id="2.6.1.5"/>
    </reaction>
</comment>
<keyword evidence="10 13" id="KW-0663">Pyridoxal phosphate</keyword>
<comment type="cofactor">
    <cofactor evidence="1 13 14">
        <name>pyridoxal 5'-phosphate</name>
        <dbReference type="ChEBI" id="CHEBI:597326"/>
    </cofactor>
</comment>
<name>A0AAJ6VMF4_9HYME</name>
<dbReference type="PANTHER" id="PTHR45744:SF2">
    <property type="entry name" value="TYROSINE AMINOTRANSFERASE"/>
    <property type="match status" value="1"/>
</dbReference>
<evidence type="ECO:0000256" key="3">
    <source>
        <dbReference type="ARBA" id="ARBA00007441"/>
    </source>
</evidence>
<dbReference type="InterPro" id="IPR004839">
    <property type="entry name" value="Aminotransferase_I/II_large"/>
</dbReference>
<comment type="pathway">
    <text evidence="2 13">Amino-acid degradation; L-phenylalanine degradation; acetoacetate and fumarate from L-phenylalanine: step 2/6.</text>
</comment>
<comment type="similarity">
    <text evidence="3 13">Belongs to the class-I pyridoxal-phosphate-dependent aminotransferase family.</text>
</comment>
<dbReference type="RefSeq" id="XP_011495141.1">
    <property type="nucleotide sequence ID" value="XM_011496839.1"/>
</dbReference>
<dbReference type="InterPro" id="IPR015421">
    <property type="entry name" value="PyrdxlP-dep_Trfase_major"/>
</dbReference>
<evidence type="ECO:0000313" key="18">
    <source>
        <dbReference type="RefSeq" id="XP_011495141.1"/>
    </source>
</evidence>
<evidence type="ECO:0000256" key="12">
    <source>
        <dbReference type="ARBA" id="ARBA00047798"/>
    </source>
</evidence>
<dbReference type="Gene3D" id="3.90.1150.10">
    <property type="entry name" value="Aspartate Aminotransferase, domain 1"/>
    <property type="match status" value="1"/>
</dbReference>
<dbReference type="InterPro" id="IPR005958">
    <property type="entry name" value="TyrNic_aminoTrfase"/>
</dbReference>
<keyword evidence="7 18" id="KW-0032">Aminotransferase</keyword>
<dbReference type="GO" id="GO:0030170">
    <property type="term" value="F:pyridoxal phosphate binding"/>
    <property type="evidence" value="ECO:0007669"/>
    <property type="project" value="InterPro"/>
</dbReference>
<evidence type="ECO:0000256" key="15">
    <source>
        <dbReference type="SAM" id="MobiDB-lite"/>
    </source>
</evidence>
<dbReference type="GeneID" id="105360064"/>
<dbReference type="InterPro" id="IPR015422">
    <property type="entry name" value="PyrdxlP-dep_Trfase_small"/>
</dbReference>
<feature type="region of interest" description="Disordered" evidence="15">
    <location>
        <begin position="450"/>
        <end position="483"/>
    </location>
</feature>
<evidence type="ECO:0000256" key="9">
    <source>
        <dbReference type="ARBA" id="ARBA00022878"/>
    </source>
</evidence>
<dbReference type="InterPro" id="IPR004838">
    <property type="entry name" value="NHTrfase_class1_PyrdxlP-BS"/>
</dbReference>
<dbReference type="Gene3D" id="3.40.640.10">
    <property type="entry name" value="Type I PLP-dependent aspartate aminotransferase-like (Major domain)"/>
    <property type="match status" value="1"/>
</dbReference>
<sequence>MSKNPLESSFKEWNVQASLIAKRTNNPIRSIIENIVAKPNPKKPLIALSIGDPTTFGNLKPAKVMIEAMKESIESQLYNGYAPSTGFEEARRAVAEYSSNDNVTVDVKDVVLCSGCSCALDLCITALAREGQNILIPRPGFSIYQTLAEALGITVKFYKLSPELDWKIDLDDLETQIDASTAAIVINNPSNPCGSVFSRQHLLDILEIAFKYYVPIIADEIYEYMVFLGHTYHSLASLSTQVPILSCSGLTKRFLVPGWRMGWIIIHDRQNILDKEIRKALQCLSQRIIGSNTIVQGALSKILKETPQKFFDNIMQTLHAHARLTYNYISKIPGLTPIMPHGAMYMMVHIDLPSFPQFNTEIEFIERLLSEESVFCLPGQCFSYPSYIRLVITVPQQLLKEACIRIQGFCIKYHIQNNSTDSVNKRSERGALSGNAKEAIRKDHVVAENAFKKDAGKASSQKRTPKNKDVDIHSNTQELRGKG</sequence>
<protein>
    <recommendedName>
        <fullName evidence="6 13">Tyrosine aminotransferase</fullName>
        <shortName evidence="13">TAT</shortName>
        <ecNumber evidence="5 13">2.6.1.5</ecNumber>
    </recommendedName>
</protein>
<feature type="modified residue" description="N6-(pyridoxal phosphate)lysine" evidence="14">
    <location>
        <position position="252"/>
    </location>
</feature>
<keyword evidence="17" id="KW-1185">Reference proteome</keyword>
<dbReference type="EC" id="2.6.1.5" evidence="5 13"/>
<evidence type="ECO:0000256" key="2">
    <source>
        <dbReference type="ARBA" id="ARBA00005203"/>
    </source>
</evidence>
<dbReference type="CDD" id="cd00609">
    <property type="entry name" value="AAT_like"/>
    <property type="match status" value="1"/>
</dbReference>
<dbReference type="SUPFAM" id="SSF53383">
    <property type="entry name" value="PLP-dependent transferases"/>
    <property type="match status" value="1"/>
</dbReference>
<proteinExistence type="inferred from homology"/>
<evidence type="ECO:0000256" key="8">
    <source>
        <dbReference type="ARBA" id="ARBA00022679"/>
    </source>
</evidence>
<evidence type="ECO:0000313" key="17">
    <source>
        <dbReference type="Proteomes" id="UP000695007"/>
    </source>
</evidence>
<organism evidence="17 18">
    <name type="scientific">Ceratosolen solmsi marchali</name>
    <dbReference type="NCBI Taxonomy" id="326594"/>
    <lineage>
        <taxon>Eukaryota</taxon>
        <taxon>Metazoa</taxon>
        <taxon>Ecdysozoa</taxon>
        <taxon>Arthropoda</taxon>
        <taxon>Hexapoda</taxon>
        <taxon>Insecta</taxon>
        <taxon>Pterygota</taxon>
        <taxon>Neoptera</taxon>
        <taxon>Endopterygota</taxon>
        <taxon>Hymenoptera</taxon>
        <taxon>Apocrita</taxon>
        <taxon>Proctotrupomorpha</taxon>
        <taxon>Chalcidoidea</taxon>
        <taxon>Agaonidae</taxon>
        <taxon>Agaoninae</taxon>
        <taxon>Ceratosolen</taxon>
    </lineage>
</organism>
<dbReference type="GO" id="GO:0006572">
    <property type="term" value="P:L-tyrosine catabolic process"/>
    <property type="evidence" value="ECO:0007669"/>
    <property type="project" value="UniProtKB-KW"/>
</dbReference>
<evidence type="ECO:0000256" key="6">
    <source>
        <dbReference type="ARBA" id="ARBA00015959"/>
    </source>
</evidence>
<dbReference type="GO" id="GO:0004838">
    <property type="term" value="F:L-tyrosine-2-oxoglutarate transaminase activity"/>
    <property type="evidence" value="ECO:0007669"/>
    <property type="project" value="UniProtKB-UniRule"/>
</dbReference>
<evidence type="ECO:0000256" key="7">
    <source>
        <dbReference type="ARBA" id="ARBA00022576"/>
    </source>
</evidence>
<accession>A0AAJ6VMF4</accession>
<evidence type="ECO:0000256" key="11">
    <source>
        <dbReference type="ARBA" id="ARBA00023232"/>
    </source>
</evidence>
<dbReference type="InterPro" id="IPR015424">
    <property type="entry name" value="PyrdxlP-dep_Trfase"/>
</dbReference>
<dbReference type="Pfam" id="PF00155">
    <property type="entry name" value="Aminotran_1_2"/>
    <property type="match status" value="1"/>
</dbReference>
<evidence type="ECO:0000256" key="4">
    <source>
        <dbReference type="ARBA" id="ARBA00011738"/>
    </source>
</evidence>
<feature type="compositionally biased region" description="Polar residues" evidence="15">
    <location>
        <begin position="473"/>
        <end position="483"/>
    </location>
</feature>
<evidence type="ECO:0000256" key="10">
    <source>
        <dbReference type="ARBA" id="ARBA00022898"/>
    </source>
</evidence>
<dbReference type="PIRSF" id="PIRSF000517">
    <property type="entry name" value="Tyr_transaminase"/>
    <property type="match status" value="1"/>
</dbReference>
<comment type="function">
    <text evidence="13">Transaminase involved in tyrosine breakdown. Converts tyrosine to p-hydroxyphenylpyruvate.</text>
</comment>
<evidence type="ECO:0000256" key="5">
    <source>
        <dbReference type="ARBA" id="ARBA00012749"/>
    </source>
</evidence>
<evidence type="ECO:0000256" key="1">
    <source>
        <dbReference type="ARBA" id="ARBA00001933"/>
    </source>
</evidence>
<dbReference type="KEGG" id="csol:105360064"/>
<dbReference type="NCBIfam" id="TIGR01265">
    <property type="entry name" value="tyr_nico_aTase"/>
    <property type="match status" value="1"/>
</dbReference>
<evidence type="ECO:0000256" key="13">
    <source>
        <dbReference type="PIRNR" id="PIRNR000517"/>
    </source>
</evidence>
<dbReference type="PROSITE" id="PS00105">
    <property type="entry name" value="AA_TRANSFER_CLASS_1"/>
    <property type="match status" value="1"/>
</dbReference>
<dbReference type="GO" id="GO:0006559">
    <property type="term" value="P:L-phenylalanine catabolic process"/>
    <property type="evidence" value="ECO:0007669"/>
    <property type="project" value="UniProtKB-UniRule"/>
</dbReference>
<comment type="subunit">
    <text evidence="4 13">Homodimer.</text>
</comment>
<dbReference type="CTD" id="6898"/>
<dbReference type="FunFam" id="3.40.640.10:FF:000048">
    <property type="entry name" value="tyrosine aminotransferase"/>
    <property type="match status" value="1"/>
</dbReference>
<dbReference type="NCBIfam" id="TIGR01264">
    <property type="entry name" value="tyr_amTase_E"/>
    <property type="match status" value="1"/>
</dbReference>
<dbReference type="Proteomes" id="UP000695007">
    <property type="component" value="Unplaced"/>
</dbReference>
<feature type="domain" description="Aminotransferase class I/classII large" evidence="16">
    <location>
        <begin position="44"/>
        <end position="406"/>
    </location>
</feature>
<keyword evidence="9" id="KW-0828">Tyrosine catabolism</keyword>
<evidence type="ECO:0000256" key="14">
    <source>
        <dbReference type="PIRSR" id="PIRSR000517-1"/>
    </source>
</evidence>
<keyword evidence="11" id="KW-0585">Phenylalanine catabolism</keyword>
<dbReference type="InterPro" id="IPR005957">
    <property type="entry name" value="Tyrosine_aminoTrfase"/>
</dbReference>
<evidence type="ECO:0000259" key="16">
    <source>
        <dbReference type="Pfam" id="PF00155"/>
    </source>
</evidence>
<dbReference type="PANTHER" id="PTHR45744">
    <property type="entry name" value="TYROSINE AMINOTRANSFERASE"/>
    <property type="match status" value="1"/>
</dbReference>
<reference evidence="18" key="1">
    <citation type="submission" date="2025-08" db="UniProtKB">
        <authorList>
            <consortium name="RefSeq"/>
        </authorList>
    </citation>
    <scope>IDENTIFICATION</scope>
</reference>